<dbReference type="InterPro" id="IPR052523">
    <property type="entry name" value="Trichothecene_AcTrans"/>
</dbReference>
<protein>
    <submittedName>
        <fullName evidence="2">GCN5-related n-acetyltransferase (GNAT) domain-containing protein</fullName>
    </submittedName>
</protein>
<dbReference type="InterPro" id="IPR000182">
    <property type="entry name" value="GNAT_dom"/>
</dbReference>
<accession>A0A8H5SSG9</accession>
<dbReference type="Pfam" id="PF13673">
    <property type="entry name" value="Acetyltransf_10"/>
    <property type="match status" value="1"/>
</dbReference>
<organism evidence="2 3">
    <name type="scientific">Fusarium heterosporum</name>
    <dbReference type="NCBI Taxonomy" id="42747"/>
    <lineage>
        <taxon>Eukaryota</taxon>
        <taxon>Fungi</taxon>
        <taxon>Dikarya</taxon>
        <taxon>Ascomycota</taxon>
        <taxon>Pezizomycotina</taxon>
        <taxon>Sordariomycetes</taxon>
        <taxon>Hypocreomycetidae</taxon>
        <taxon>Hypocreales</taxon>
        <taxon>Nectriaceae</taxon>
        <taxon>Fusarium</taxon>
        <taxon>Fusarium heterosporum species complex</taxon>
    </lineage>
</organism>
<proteinExistence type="predicted"/>
<dbReference type="PROSITE" id="PS51186">
    <property type="entry name" value="GNAT"/>
    <property type="match status" value="1"/>
</dbReference>
<dbReference type="PANTHER" id="PTHR42791:SF14">
    <property type="entry name" value="N-ACETYLTRANSFERASE DOMAIN-CONTAINING PROTEIN"/>
    <property type="match status" value="1"/>
</dbReference>
<reference evidence="2 3" key="1">
    <citation type="submission" date="2020-05" db="EMBL/GenBank/DDBJ databases">
        <title>Identification and distribution of gene clusters putatively required for synthesis of sphingolipid metabolism inhibitors in phylogenetically diverse species of the filamentous fungus Fusarium.</title>
        <authorList>
            <person name="Kim H.-S."/>
            <person name="Busman M."/>
            <person name="Brown D.W."/>
            <person name="Divon H."/>
            <person name="Uhlig S."/>
            <person name="Proctor R.H."/>
        </authorList>
    </citation>
    <scope>NUCLEOTIDE SEQUENCE [LARGE SCALE GENOMIC DNA]</scope>
    <source>
        <strain evidence="2 3">NRRL 20693</strain>
    </source>
</reference>
<dbReference type="AlphaFoldDB" id="A0A8H5SSG9"/>
<evidence type="ECO:0000313" key="3">
    <source>
        <dbReference type="Proteomes" id="UP000567885"/>
    </source>
</evidence>
<dbReference type="CDD" id="cd04301">
    <property type="entry name" value="NAT_SF"/>
    <property type="match status" value="1"/>
</dbReference>
<gene>
    <name evidence="2" type="ORF">FHETE_10024</name>
</gene>
<dbReference type="Proteomes" id="UP000567885">
    <property type="component" value="Unassembled WGS sequence"/>
</dbReference>
<evidence type="ECO:0000313" key="2">
    <source>
        <dbReference type="EMBL" id="KAF5658196.1"/>
    </source>
</evidence>
<evidence type="ECO:0000259" key="1">
    <source>
        <dbReference type="PROSITE" id="PS51186"/>
    </source>
</evidence>
<dbReference type="GO" id="GO:0016747">
    <property type="term" value="F:acyltransferase activity, transferring groups other than amino-acyl groups"/>
    <property type="evidence" value="ECO:0007669"/>
    <property type="project" value="InterPro"/>
</dbReference>
<dbReference type="Gene3D" id="3.40.630.30">
    <property type="match status" value="1"/>
</dbReference>
<keyword evidence="3" id="KW-1185">Reference proteome</keyword>
<dbReference type="PANTHER" id="PTHR42791">
    <property type="entry name" value="GNAT FAMILY ACETYLTRANSFERASE"/>
    <property type="match status" value="1"/>
</dbReference>
<keyword evidence="2" id="KW-0808">Transferase</keyword>
<feature type="domain" description="N-acetyltransferase" evidence="1">
    <location>
        <begin position="3"/>
        <end position="204"/>
    </location>
</feature>
<dbReference type="SUPFAM" id="SSF55729">
    <property type="entry name" value="Acyl-CoA N-acyltransferases (Nat)"/>
    <property type="match status" value="1"/>
</dbReference>
<dbReference type="InterPro" id="IPR016181">
    <property type="entry name" value="Acyl_CoA_acyltransferase"/>
</dbReference>
<dbReference type="OrthoDB" id="410198at2759"/>
<sequence length="215" mass="23597">MPLKVLPATAADAPRAAAIETIAYGPNPLDSVLFPKTQASGSSTRASDLANLLKKSSACQWEKVIDSDIGADEDKMIAFAMWYIWETPPAEAQHSFSSDRGPSSNAEACKLFFGGMNKMRVDYMNNTPYAYLKLLHTDPKHQRRGAASLLLESGLKEADRLGIPACLESSVEGRKLYEKFGFKEVDRHTSDFLRWGGPSEVTIPLMVRPAGWKSG</sequence>
<name>A0A8H5SSG9_FUSHE</name>
<comment type="caution">
    <text evidence="2">The sequence shown here is derived from an EMBL/GenBank/DDBJ whole genome shotgun (WGS) entry which is preliminary data.</text>
</comment>
<dbReference type="EMBL" id="JAAGWQ010000251">
    <property type="protein sequence ID" value="KAF5658196.1"/>
    <property type="molecule type" value="Genomic_DNA"/>
</dbReference>